<gene>
    <name evidence="3" type="ORF">QWZ15_13625</name>
</gene>
<dbReference type="PANTHER" id="PTHR46401">
    <property type="entry name" value="GLYCOSYLTRANSFERASE WBBK-RELATED"/>
    <property type="match status" value="1"/>
</dbReference>
<dbReference type="Pfam" id="PF00534">
    <property type="entry name" value="Glycos_transf_1"/>
    <property type="match status" value="1"/>
</dbReference>
<proteinExistence type="predicted"/>
<dbReference type="RefSeq" id="WP_163385567.1">
    <property type="nucleotide sequence ID" value="NZ_JAUFQS010000013.1"/>
</dbReference>
<evidence type="ECO:0000313" key="3">
    <source>
        <dbReference type="EMBL" id="MDN3688874.1"/>
    </source>
</evidence>
<dbReference type="GO" id="GO:0016757">
    <property type="term" value="F:glycosyltransferase activity"/>
    <property type="evidence" value="ECO:0007669"/>
    <property type="project" value="UniProtKB-KW"/>
</dbReference>
<protein>
    <submittedName>
        <fullName evidence="3">Glycosyltransferase family 4 protein</fullName>
        <ecNumber evidence="3">2.4.-.-</ecNumber>
    </submittedName>
</protein>
<reference evidence="4" key="1">
    <citation type="journal article" date="2019" name="Int. J. Syst. Evol. Microbiol.">
        <title>The Global Catalogue of Microorganisms (GCM) 10K type strain sequencing project: providing services to taxonomists for standard genome sequencing and annotation.</title>
        <authorList>
            <consortium name="The Broad Institute Genomics Platform"/>
            <consortium name="The Broad Institute Genome Sequencing Center for Infectious Disease"/>
            <person name="Wu L."/>
            <person name="Ma J."/>
        </authorList>
    </citation>
    <scope>NUCLEOTIDE SEQUENCE [LARGE SCALE GENOMIC DNA]</scope>
    <source>
        <strain evidence="4">CECT 7706</strain>
    </source>
</reference>
<name>A0ABT8CA35_9BACT</name>
<evidence type="ECO:0000313" key="4">
    <source>
        <dbReference type="Proteomes" id="UP001236663"/>
    </source>
</evidence>
<accession>A0ABT8CA35</accession>
<keyword evidence="1 3" id="KW-0808">Transferase</keyword>
<dbReference type="SUPFAM" id="SSF53756">
    <property type="entry name" value="UDP-Glycosyltransferase/glycogen phosphorylase"/>
    <property type="match status" value="1"/>
</dbReference>
<dbReference type="PANTHER" id="PTHR46401:SF2">
    <property type="entry name" value="GLYCOSYLTRANSFERASE WBBK-RELATED"/>
    <property type="match status" value="1"/>
</dbReference>
<evidence type="ECO:0000256" key="1">
    <source>
        <dbReference type="ARBA" id="ARBA00022679"/>
    </source>
</evidence>
<dbReference type="EC" id="2.4.-.-" evidence="3"/>
<keyword evidence="3" id="KW-0328">Glycosyltransferase</keyword>
<dbReference type="EMBL" id="JAUFQS010000013">
    <property type="protein sequence ID" value="MDN3688874.1"/>
    <property type="molecule type" value="Genomic_DNA"/>
</dbReference>
<keyword evidence="4" id="KW-1185">Reference proteome</keyword>
<dbReference type="Proteomes" id="UP001236663">
    <property type="component" value="Unassembled WGS sequence"/>
</dbReference>
<feature type="domain" description="Glycosyl transferase family 1" evidence="2">
    <location>
        <begin position="194"/>
        <end position="351"/>
    </location>
</feature>
<comment type="caution">
    <text evidence="3">The sequence shown here is derived from an EMBL/GenBank/DDBJ whole genome shotgun (WGS) entry which is preliminary data.</text>
</comment>
<evidence type="ECO:0000259" key="2">
    <source>
        <dbReference type="Pfam" id="PF00534"/>
    </source>
</evidence>
<dbReference type="Gene3D" id="3.40.50.2000">
    <property type="entry name" value="Glycogen Phosphorylase B"/>
    <property type="match status" value="2"/>
</dbReference>
<sequence length="384" mass="44130">MMTKLKILFIAQFYLKKELGGPKVVIELAEAINEIGHKADVVGIQEVEDYLKNNNLNLKETYALNIKTYLESKIYDYDVVDVDANNLYEYKKETKEKKPLIVARSVLFIPHLNDIKWPYKINTLGLIKAYIKKFLYGDLQKKSIDNFYKSLNVADLINVSNYKDGELLISKNYSKERIIILPYGISDTKRFFLNQSSLVPKHRNKILFLGTFDYRKGCLDIPQIFSEIKKKIPNADLTLMGTKGLYQEDEVLKFFPKSVKKFITIIPEFEESELPELLKDFRIAIFPSYLEGCPFSILELIAAGIPVIAYNSPGSSTILPNEFLVTPGDWKQIANKVSFYLKDSKSCEAAKAKLIERSKIFNWSIIATDTVNAYLKELNKDHKI</sequence>
<organism evidence="3 4">
    <name type="scientific">Cyclobacterium jeungdonense</name>
    <dbReference type="NCBI Taxonomy" id="708087"/>
    <lineage>
        <taxon>Bacteria</taxon>
        <taxon>Pseudomonadati</taxon>
        <taxon>Bacteroidota</taxon>
        <taxon>Cytophagia</taxon>
        <taxon>Cytophagales</taxon>
        <taxon>Cyclobacteriaceae</taxon>
        <taxon>Cyclobacterium</taxon>
    </lineage>
</organism>
<dbReference type="CDD" id="cd03801">
    <property type="entry name" value="GT4_PimA-like"/>
    <property type="match status" value="1"/>
</dbReference>
<dbReference type="InterPro" id="IPR001296">
    <property type="entry name" value="Glyco_trans_1"/>
</dbReference>